<organism evidence="1 2">
    <name type="scientific">Mycolicibacterium rhodesiae</name>
    <name type="common">Mycobacterium rhodesiae</name>
    <dbReference type="NCBI Taxonomy" id="36814"/>
    <lineage>
        <taxon>Bacteria</taxon>
        <taxon>Bacillati</taxon>
        <taxon>Actinomycetota</taxon>
        <taxon>Actinomycetes</taxon>
        <taxon>Mycobacteriales</taxon>
        <taxon>Mycobacteriaceae</taxon>
        <taxon>Mycolicibacterium</taxon>
    </lineage>
</organism>
<proteinExistence type="predicted"/>
<dbReference type="EMBL" id="MVIH01000009">
    <property type="protein sequence ID" value="ORB50909.1"/>
    <property type="molecule type" value="Genomic_DNA"/>
</dbReference>
<keyword evidence="2" id="KW-1185">Reference proteome</keyword>
<evidence type="ECO:0000313" key="1">
    <source>
        <dbReference type="EMBL" id="ORB50909.1"/>
    </source>
</evidence>
<dbReference type="Proteomes" id="UP000192534">
    <property type="component" value="Unassembled WGS sequence"/>
</dbReference>
<comment type="caution">
    <text evidence="1">The sequence shown here is derived from an EMBL/GenBank/DDBJ whole genome shotgun (WGS) entry which is preliminary data.</text>
</comment>
<name>A0A1X0IS61_MYCRH</name>
<protein>
    <submittedName>
        <fullName evidence="1">Uncharacterized protein</fullName>
    </submittedName>
</protein>
<evidence type="ECO:0000313" key="2">
    <source>
        <dbReference type="Proteomes" id="UP000192534"/>
    </source>
</evidence>
<reference evidence="1 2" key="1">
    <citation type="submission" date="2016-12" db="EMBL/GenBank/DDBJ databases">
        <title>The new phylogeny of genus Mycobacterium.</title>
        <authorList>
            <person name="Tortoli E."/>
            <person name="Trovato A."/>
            <person name="Cirillo D.M."/>
        </authorList>
    </citation>
    <scope>NUCLEOTIDE SEQUENCE [LARGE SCALE GENOMIC DNA]</scope>
    <source>
        <strain evidence="1 2">DSM 44223</strain>
    </source>
</reference>
<sequence length="163" mass="16860">MVVTAAGAGTRAECAVDVAGVGFVVVVALTDSVDPVSTAAAAAGVSLTVADDALRELTFPPDDVTELWRAEWAVDFLGAVESLVLDDVEPSELAEVALPDPEAPVSAYATAVPLARAAPTPRVTAPAPSQAYGRRRGRRARCAPCPLPLCLMVPPVLRPHRPT</sequence>
<accession>A0A1X0IS61</accession>
<gene>
    <name evidence="1" type="ORF">BST42_19340</name>
</gene>
<dbReference type="AlphaFoldDB" id="A0A1X0IS61"/>